<dbReference type="InterPro" id="IPR001789">
    <property type="entry name" value="Sig_transdc_resp-reg_receiver"/>
</dbReference>
<evidence type="ECO:0000259" key="2">
    <source>
        <dbReference type="PROSITE" id="PS50883"/>
    </source>
</evidence>
<proteinExistence type="predicted"/>
<dbReference type="PROSITE" id="PS50110">
    <property type="entry name" value="RESPONSE_REGULATORY"/>
    <property type="match status" value="1"/>
</dbReference>
<sequence>MTPPPPSSRVAVVDDDAFMVTIMSALLRRNGDHEVTGFDDARAACAAITAPGAAFDVVILDLNMPGMDGFEFFHRLAQANASCALILFSGEADEMVRSAERLAAAQGLRVAGHLAKPPTLAPLERLLRRAGEQHIIASIDDDHFGADELLAAIAAGEIFCLYQPVVDLRSARVVGADARLRWSHRQYGLLGPAAFMRVAQRAGMGALLTREALDIALAAQRRWRDAGYALRIAVRVGAQALEDADFPDHVAECCARHGAEPSMVVLRLRTADVAEPSTLVSEVLARLRLRKFELALDDFGSGGMPLLRLDELGLSAIRAAPETLERARDGALQARALEACAAVASVMRTRPVAGGVAPSADRVLCRNAGFALGDGPAFSAPLAADALTAWLAAGKLAHAPG</sequence>
<name>A0A1J5QQS5_9ZZZZ</name>
<comment type="caution">
    <text evidence="3">The sequence shown here is derived from an EMBL/GenBank/DDBJ whole genome shotgun (WGS) entry which is preliminary data.</text>
</comment>
<dbReference type="InterPro" id="IPR011006">
    <property type="entry name" value="CheY-like_superfamily"/>
</dbReference>
<dbReference type="SMART" id="SM00052">
    <property type="entry name" value="EAL"/>
    <property type="match status" value="1"/>
</dbReference>
<dbReference type="Pfam" id="PF00563">
    <property type="entry name" value="EAL"/>
    <property type="match status" value="1"/>
</dbReference>
<organism evidence="3">
    <name type="scientific">mine drainage metagenome</name>
    <dbReference type="NCBI Taxonomy" id="410659"/>
    <lineage>
        <taxon>unclassified sequences</taxon>
        <taxon>metagenomes</taxon>
        <taxon>ecological metagenomes</taxon>
    </lineage>
</organism>
<dbReference type="EMBL" id="MLJW01000509">
    <property type="protein sequence ID" value="OIQ85950.1"/>
    <property type="molecule type" value="Genomic_DNA"/>
</dbReference>
<dbReference type="Gene3D" id="3.40.50.2300">
    <property type="match status" value="1"/>
</dbReference>
<dbReference type="SMART" id="SM00448">
    <property type="entry name" value="REC"/>
    <property type="match status" value="1"/>
</dbReference>
<dbReference type="PANTHER" id="PTHR33121:SF79">
    <property type="entry name" value="CYCLIC DI-GMP PHOSPHODIESTERASE PDED-RELATED"/>
    <property type="match status" value="1"/>
</dbReference>
<dbReference type="Gene3D" id="3.20.20.450">
    <property type="entry name" value="EAL domain"/>
    <property type="match status" value="1"/>
</dbReference>
<reference evidence="3" key="1">
    <citation type="submission" date="2016-10" db="EMBL/GenBank/DDBJ databases">
        <title>Sequence of Gallionella enrichment culture.</title>
        <authorList>
            <person name="Poehlein A."/>
            <person name="Muehling M."/>
            <person name="Daniel R."/>
        </authorList>
    </citation>
    <scope>NUCLEOTIDE SEQUENCE</scope>
</reference>
<dbReference type="InterPro" id="IPR001633">
    <property type="entry name" value="EAL_dom"/>
</dbReference>
<dbReference type="InterPro" id="IPR035919">
    <property type="entry name" value="EAL_sf"/>
</dbReference>
<evidence type="ECO:0000259" key="1">
    <source>
        <dbReference type="PROSITE" id="PS50110"/>
    </source>
</evidence>
<feature type="domain" description="EAL" evidence="2">
    <location>
        <begin position="142"/>
        <end position="395"/>
    </location>
</feature>
<dbReference type="GO" id="GO:0000160">
    <property type="term" value="P:phosphorelay signal transduction system"/>
    <property type="evidence" value="ECO:0007669"/>
    <property type="project" value="InterPro"/>
</dbReference>
<dbReference type="CDD" id="cd01948">
    <property type="entry name" value="EAL"/>
    <property type="match status" value="1"/>
</dbReference>
<dbReference type="SUPFAM" id="SSF141868">
    <property type="entry name" value="EAL domain-like"/>
    <property type="match status" value="1"/>
</dbReference>
<gene>
    <name evidence="3" type="primary">cph2_54</name>
    <name evidence="3" type="ORF">GALL_321870</name>
</gene>
<dbReference type="Pfam" id="PF00072">
    <property type="entry name" value="Response_reg"/>
    <property type="match status" value="1"/>
</dbReference>
<evidence type="ECO:0000313" key="3">
    <source>
        <dbReference type="EMBL" id="OIQ85950.1"/>
    </source>
</evidence>
<dbReference type="PROSITE" id="PS50883">
    <property type="entry name" value="EAL"/>
    <property type="match status" value="1"/>
</dbReference>
<protein>
    <submittedName>
        <fullName evidence="3">Phytochrome-like protein cph2</fullName>
    </submittedName>
</protein>
<dbReference type="PANTHER" id="PTHR33121">
    <property type="entry name" value="CYCLIC DI-GMP PHOSPHODIESTERASE PDEF"/>
    <property type="match status" value="1"/>
</dbReference>
<dbReference type="SUPFAM" id="SSF52172">
    <property type="entry name" value="CheY-like"/>
    <property type="match status" value="1"/>
</dbReference>
<feature type="domain" description="Response regulatory" evidence="1">
    <location>
        <begin position="9"/>
        <end position="131"/>
    </location>
</feature>
<dbReference type="AlphaFoldDB" id="A0A1J5QQS5"/>
<dbReference type="InterPro" id="IPR050706">
    <property type="entry name" value="Cyclic-di-GMP_PDE-like"/>
</dbReference>
<accession>A0A1J5QQS5</accession>
<dbReference type="GO" id="GO:0071111">
    <property type="term" value="F:cyclic-guanylate-specific phosphodiesterase activity"/>
    <property type="evidence" value="ECO:0007669"/>
    <property type="project" value="InterPro"/>
</dbReference>